<reference evidence="2 3" key="1">
    <citation type="journal article" date="2019" name="Int. J. Syst. Evol. Microbiol.">
        <title>The Global Catalogue of Microorganisms (GCM) 10K type strain sequencing project: providing services to taxonomists for standard genome sequencing and annotation.</title>
        <authorList>
            <consortium name="The Broad Institute Genomics Platform"/>
            <consortium name="The Broad Institute Genome Sequencing Center for Infectious Disease"/>
            <person name="Wu L."/>
            <person name="Ma J."/>
        </authorList>
    </citation>
    <scope>NUCLEOTIDE SEQUENCE [LARGE SCALE GENOMIC DNA]</scope>
    <source>
        <strain evidence="2 3">JCM 11136</strain>
    </source>
</reference>
<accession>A0ABN1PMG7</accession>
<feature type="compositionally biased region" description="Low complexity" evidence="1">
    <location>
        <begin position="284"/>
        <end position="303"/>
    </location>
</feature>
<protein>
    <submittedName>
        <fullName evidence="2">Uncharacterized protein</fullName>
    </submittedName>
</protein>
<dbReference type="Proteomes" id="UP001501578">
    <property type="component" value="Unassembled WGS sequence"/>
</dbReference>
<feature type="region of interest" description="Disordered" evidence="1">
    <location>
        <begin position="269"/>
        <end position="303"/>
    </location>
</feature>
<dbReference type="EMBL" id="BAAAHQ010000016">
    <property type="protein sequence ID" value="GAA0930395.1"/>
    <property type="molecule type" value="Genomic_DNA"/>
</dbReference>
<evidence type="ECO:0000256" key="1">
    <source>
        <dbReference type="SAM" id="MobiDB-lite"/>
    </source>
</evidence>
<keyword evidence="3" id="KW-1185">Reference proteome</keyword>
<organism evidence="2 3">
    <name type="scientific">Nonomuraea longicatena</name>
    <dbReference type="NCBI Taxonomy" id="83682"/>
    <lineage>
        <taxon>Bacteria</taxon>
        <taxon>Bacillati</taxon>
        <taxon>Actinomycetota</taxon>
        <taxon>Actinomycetes</taxon>
        <taxon>Streptosporangiales</taxon>
        <taxon>Streptosporangiaceae</taxon>
        <taxon>Nonomuraea</taxon>
    </lineage>
</organism>
<evidence type="ECO:0000313" key="3">
    <source>
        <dbReference type="Proteomes" id="UP001501578"/>
    </source>
</evidence>
<sequence length="303" mass="33706">MARPPNFSRCWSRDIPGFGVAWVDPSPGGIALGVPTAFLPDVVAQLMPTIAVEELSRVTRDGYGEIDGVPGLRHRIEGRTAVLSVPGLPVRIDIPLAEPGLWEKAVLIAREYRNDGVVFLWDSHSLRWHPAERAFTMARLWKYGAGGHLYRHSAGFGRAAPHPGDLRALAGHELWFNPRVDEYEIQFAWQNSGTPREFLGLLLDRRDGLRVTPEPGGGTRPVGLRPDDDYARVRLRRDSANLLDLRPYRFEPRSDDAVLTSLLTSRQRRRLERERVHGYPPSRTHTTAHTTAHSGAGAGASAD</sequence>
<evidence type="ECO:0000313" key="2">
    <source>
        <dbReference type="EMBL" id="GAA0930395.1"/>
    </source>
</evidence>
<dbReference type="RefSeq" id="WP_343950923.1">
    <property type="nucleotide sequence ID" value="NZ_BAAAHQ010000016.1"/>
</dbReference>
<gene>
    <name evidence="2" type="ORF">GCM10009560_34830</name>
</gene>
<name>A0ABN1PMG7_9ACTN</name>
<proteinExistence type="predicted"/>
<comment type="caution">
    <text evidence="2">The sequence shown here is derived from an EMBL/GenBank/DDBJ whole genome shotgun (WGS) entry which is preliminary data.</text>
</comment>